<dbReference type="InterPro" id="IPR027351">
    <property type="entry name" value="(+)RNA_virus_helicase_core_dom"/>
</dbReference>
<evidence type="ECO:0000313" key="2">
    <source>
        <dbReference type="EMBL" id="OXE51162.1"/>
    </source>
</evidence>
<dbReference type="EMBL" id="NHMP01000001">
    <property type="protein sequence ID" value="OXE51162.1"/>
    <property type="molecule type" value="Genomic_DNA"/>
</dbReference>
<dbReference type="SUPFAM" id="SSF52540">
    <property type="entry name" value="P-loop containing nucleoside triphosphate hydrolases"/>
    <property type="match status" value="1"/>
</dbReference>
<dbReference type="Pfam" id="PF01443">
    <property type="entry name" value="Viral_helicase1"/>
    <property type="match status" value="1"/>
</dbReference>
<proteinExistence type="predicted"/>
<dbReference type="GeneID" id="78363370"/>
<name>A0A227KRN3_9BURK</name>
<reference evidence="3" key="1">
    <citation type="submission" date="2017-05" db="EMBL/GenBank/DDBJ databases">
        <title>Improved OligoMM genomes.</title>
        <authorList>
            <person name="Garzetti D."/>
        </authorList>
    </citation>
    <scope>NUCLEOTIDE SEQUENCE [LARGE SCALE GENOMIC DNA]</scope>
    <source>
        <strain evidence="3">YL45</strain>
    </source>
</reference>
<dbReference type="Gene3D" id="3.40.50.300">
    <property type="entry name" value="P-loop containing nucleotide triphosphate hydrolases"/>
    <property type="match status" value="1"/>
</dbReference>
<accession>A0A227KRN3</accession>
<comment type="caution">
    <text evidence="2">The sequence shown here is derived from an EMBL/GenBank/DDBJ whole genome shotgun (WGS) entry which is preliminary data.</text>
</comment>
<gene>
    <name evidence="2" type="ORF">ADH67_02395</name>
</gene>
<feature type="domain" description="(+)RNA virus helicase C-terminal" evidence="1">
    <location>
        <begin position="67"/>
        <end position="266"/>
    </location>
</feature>
<dbReference type="GO" id="GO:0005524">
    <property type="term" value="F:ATP binding"/>
    <property type="evidence" value="ECO:0007669"/>
    <property type="project" value="InterPro"/>
</dbReference>
<protein>
    <recommendedName>
        <fullName evidence="1">(+)RNA virus helicase C-terminal domain-containing protein</fullName>
    </recommendedName>
</protein>
<evidence type="ECO:0000259" key="1">
    <source>
        <dbReference type="Pfam" id="PF01443"/>
    </source>
</evidence>
<dbReference type="Proteomes" id="UP000214610">
    <property type="component" value="Unassembled WGS sequence"/>
</dbReference>
<dbReference type="InterPro" id="IPR027417">
    <property type="entry name" value="P-loop_NTPase"/>
</dbReference>
<sequence length="301" mass="34730">MFFDQQESRSAQSEKAPSLTFNNSGMDTLISYYMTKNRKLKANLLAKLLISFDEVHNLVHQRIQEFYDNLFIDEIQDFGGFDYDFIIDIAETIDCCYVGDFYQHTYDTSRVGNKNKNLHKNIDNYVMRFKKQGFQIDRETLSGSYRCPPHICQFIQDKLGIKISSLCPNSRNGMIGLVTEHEKISRLLADPLIVKLMYKDSHQFGDKFKNWGEVKGVDNFNDVCIILTTSASNSLKAKDNFLGLSATTLHKLYVAISRSRRNCFLITQKDFKEHVPQEYTNSINAGAENPKKMEQLFLDLC</sequence>
<dbReference type="RefSeq" id="WP_066591278.1">
    <property type="nucleotide sequence ID" value="NZ_CAPFQK010000004.1"/>
</dbReference>
<evidence type="ECO:0000313" key="3">
    <source>
        <dbReference type="Proteomes" id="UP000214610"/>
    </source>
</evidence>
<organism evidence="2 3">
    <name type="scientific">Turicimonas muris</name>
    <dbReference type="NCBI Taxonomy" id="1796652"/>
    <lineage>
        <taxon>Bacteria</taxon>
        <taxon>Pseudomonadati</taxon>
        <taxon>Pseudomonadota</taxon>
        <taxon>Betaproteobacteria</taxon>
        <taxon>Burkholderiales</taxon>
        <taxon>Sutterellaceae</taxon>
        <taxon>Turicimonas</taxon>
    </lineage>
</organism>
<keyword evidence="3" id="KW-1185">Reference proteome</keyword>
<dbReference type="AlphaFoldDB" id="A0A227KRN3"/>